<dbReference type="EMBL" id="CP036266">
    <property type="protein sequence ID" value="QDT20995.1"/>
    <property type="molecule type" value="Genomic_DNA"/>
</dbReference>
<sequence length="170" mass="18827" precursor="true">MSLSGIFQSRAGLLWLCLLLWSCQEAAPPAGAKLPSEAEAALRLAPKWELFSLDPEVEPDDAQPETFHGWKVLGSVEIRDEATRQRLLESLKASVAANPGVVAACFSPRHGIRVKQNGEQHDFVICFQCYYIRWYPHDEPESGFNPTDSPVDAFNSVLQQANVPLPAQPK</sequence>
<protein>
    <submittedName>
        <fullName evidence="2">Uncharacterized protein</fullName>
    </submittedName>
</protein>
<keyword evidence="1" id="KW-0732">Signal</keyword>
<feature type="signal peptide" evidence="1">
    <location>
        <begin position="1"/>
        <end position="26"/>
    </location>
</feature>
<proteinExistence type="predicted"/>
<evidence type="ECO:0000256" key="1">
    <source>
        <dbReference type="SAM" id="SignalP"/>
    </source>
</evidence>
<keyword evidence="3" id="KW-1185">Reference proteome</keyword>
<reference evidence="2 3" key="1">
    <citation type="submission" date="2019-02" db="EMBL/GenBank/DDBJ databases">
        <title>Deep-cultivation of Planctomycetes and their phenomic and genomic characterization uncovers novel biology.</title>
        <authorList>
            <person name="Wiegand S."/>
            <person name="Jogler M."/>
            <person name="Boedeker C."/>
            <person name="Pinto D."/>
            <person name="Vollmers J."/>
            <person name="Rivas-Marin E."/>
            <person name="Kohn T."/>
            <person name="Peeters S.H."/>
            <person name="Heuer A."/>
            <person name="Rast P."/>
            <person name="Oberbeckmann S."/>
            <person name="Bunk B."/>
            <person name="Jeske O."/>
            <person name="Meyerdierks A."/>
            <person name="Storesund J.E."/>
            <person name="Kallscheuer N."/>
            <person name="Luecker S."/>
            <person name="Lage O.M."/>
            <person name="Pohl T."/>
            <person name="Merkel B.J."/>
            <person name="Hornburger P."/>
            <person name="Mueller R.-W."/>
            <person name="Bruemmer F."/>
            <person name="Labrenz M."/>
            <person name="Spormann A.M."/>
            <person name="Op den Camp H."/>
            <person name="Overmann J."/>
            <person name="Amann R."/>
            <person name="Jetten M.S.M."/>
            <person name="Mascher T."/>
            <person name="Medema M.H."/>
            <person name="Devos D.P."/>
            <person name="Kaster A.-K."/>
            <person name="Ovreas L."/>
            <person name="Rohde M."/>
            <person name="Galperin M.Y."/>
            <person name="Jogler C."/>
        </authorList>
    </citation>
    <scope>NUCLEOTIDE SEQUENCE [LARGE SCALE GENOMIC DNA]</scope>
    <source>
        <strain evidence="2 3">HG66A1</strain>
    </source>
</reference>
<dbReference type="Proteomes" id="UP000320421">
    <property type="component" value="Chromosome"/>
</dbReference>
<evidence type="ECO:0000313" key="3">
    <source>
        <dbReference type="Proteomes" id="UP000320421"/>
    </source>
</evidence>
<organism evidence="2 3">
    <name type="scientific">Gimesia chilikensis</name>
    <dbReference type="NCBI Taxonomy" id="2605989"/>
    <lineage>
        <taxon>Bacteria</taxon>
        <taxon>Pseudomonadati</taxon>
        <taxon>Planctomycetota</taxon>
        <taxon>Planctomycetia</taxon>
        <taxon>Planctomycetales</taxon>
        <taxon>Planctomycetaceae</taxon>
        <taxon>Gimesia</taxon>
    </lineage>
</organism>
<feature type="chain" id="PRO_5021953868" evidence="1">
    <location>
        <begin position="27"/>
        <end position="170"/>
    </location>
</feature>
<gene>
    <name evidence="2" type="ORF">HG66A1_27880</name>
</gene>
<dbReference type="AlphaFoldDB" id="A0A517PNP0"/>
<accession>A0A517PNP0</accession>
<evidence type="ECO:0000313" key="2">
    <source>
        <dbReference type="EMBL" id="QDT20995.1"/>
    </source>
</evidence>
<dbReference type="RefSeq" id="WP_145184597.1">
    <property type="nucleotide sequence ID" value="NZ_CP036266.1"/>
</dbReference>
<name>A0A517PNP0_9PLAN</name>
<dbReference type="OrthoDB" id="289875at2"/>